<sequence length="649" mass="72656">MGSAASTSHKQATTTVSATHAVAKFKKKQDVAQTTEAALIVDEEKKEKELYEKHPELKDALDGFEEINDTIKTKSVDNRQILRMLSSDVYEAYADFETKEQRLLMANHMAKIGFVTTLCNYYISLLKEFNNETVSYIETGTLRGAGLLIIRGIFWNYSDASLKFAESVGLSGYLEYMMNDLDAIDKGVIAGSIDTEEEGTSLALKSAIGCVHNCAKVDTLRPIFHEMKVVDRLKPYLHTAETENKAVAIMTEAYIINDEQNDILATEDGIFEFIIDLLKQALESDDHRAEGFSAWEMAKGLGAMARNDQNKTLIAEKGAIPFLAAMLASEDEEEVEEALSTLWKLGFDQNNKRKIQEEPNCFERVKGLTKHKNSRITKAANGVVWILSQNQLSSEDVLQSQARTDSASLREKSASTAAGGKAGHVMISYNWGDQKVLLKVKDELRRRGFNIWMDVEQMGGSTLQAMAEAVENAAVVLICMSDRYKDSPNCRTEAEYSFKLNKDIVPLMMQRNYKPDGWLGMILGSKLFFDFSGKYNFECKVDELAKELGNRGKTGGIVPVMTETAALAPSFGSGKKNPSHWNKEDVAQWLEKNNLNRMPKFTKLTGEQIAFLKEIHTNAPEFFFCYMTDKMGIVQLQDLVMINNACKNL</sequence>
<dbReference type="InterPro" id="IPR000225">
    <property type="entry name" value="Armadillo"/>
</dbReference>
<dbReference type="STRING" id="7574.A0A1S3HGA3"/>
<dbReference type="PANTHER" id="PTHR46270:SF2">
    <property type="entry name" value="TIR DOMAIN-CONTAINING PROTEIN"/>
    <property type="match status" value="1"/>
</dbReference>
<dbReference type="InterPro" id="IPR013761">
    <property type="entry name" value="SAM/pointed_sf"/>
</dbReference>
<dbReference type="InterPro" id="IPR016024">
    <property type="entry name" value="ARM-type_fold"/>
</dbReference>
<evidence type="ECO:0000259" key="1">
    <source>
        <dbReference type="Pfam" id="PF13676"/>
    </source>
</evidence>
<dbReference type="SUPFAM" id="SSF48371">
    <property type="entry name" value="ARM repeat"/>
    <property type="match status" value="1"/>
</dbReference>
<feature type="domain" description="TIR" evidence="1">
    <location>
        <begin position="425"/>
        <end position="542"/>
    </location>
</feature>
<dbReference type="OrthoDB" id="2148946at2759"/>
<dbReference type="SMART" id="SM00185">
    <property type="entry name" value="ARM"/>
    <property type="match status" value="1"/>
</dbReference>
<protein>
    <submittedName>
        <fullName evidence="3 4">Uncharacterized protein LOC106155047</fullName>
    </submittedName>
</protein>
<evidence type="ECO:0000313" key="3">
    <source>
        <dbReference type="RefSeq" id="XP_013385107.1"/>
    </source>
</evidence>
<dbReference type="SUPFAM" id="SSF47769">
    <property type="entry name" value="SAM/Pointed domain"/>
    <property type="match status" value="1"/>
</dbReference>
<evidence type="ECO:0000313" key="4">
    <source>
        <dbReference type="RefSeq" id="XP_013385108.1"/>
    </source>
</evidence>
<dbReference type="RefSeq" id="XP_013385108.1">
    <property type="nucleotide sequence ID" value="XM_013529654.1"/>
</dbReference>
<dbReference type="AlphaFoldDB" id="A0A1S3HGA3"/>
<dbReference type="InterPro" id="IPR035897">
    <property type="entry name" value="Toll_tir_struct_dom_sf"/>
</dbReference>
<dbReference type="InterPro" id="IPR000157">
    <property type="entry name" value="TIR_dom"/>
</dbReference>
<dbReference type="Gene3D" id="3.40.50.10140">
    <property type="entry name" value="Toll/interleukin-1 receptor homology (TIR) domain"/>
    <property type="match status" value="1"/>
</dbReference>
<dbReference type="RefSeq" id="XP_013385107.1">
    <property type="nucleotide sequence ID" value="XM_013529653.1"/>
</dbReference>
<dbReference type="Pfam" id="PF13676">
    <property type="entry name" value="TIR_2"/>
    <property type="match status" value="1"/>
</dbReference>
<proteinExistence type="predicted"/>
<dbReference type="Proteomes" id="UP000085678">
    <property type="component" value="Unplaced"/>
</dbReference>
<dbReference type="GO" id="GO:0007165">
    <property type="term" value="P:signal transduction"/>
    <property type="evidence" value="ECO:0007669"/>
    <property type="project" value="InterPro"/>
</dbReference>
<organism evidence="2 4">
    <name type="scientific">Lingula anatina</name>
    <name type="common">Brachiopod</name>
    <name type="synonym">Lingula unguis</name>
    <dbReference type="NCBI Taxonomy" id="7574"/>
    <lineage>
        <taxon>Eukaryota</taxon>
        <taxon>Metazoa</taxon>
        <taxon>Spiralia</taxon>
        <taxon>Lophotrochozoa</taxon>
        <taxon>Brachiopoda</taxon>
        <taxon>Linguliformea</taxon>
        <taxon>Lingulata</taxon>
        <taxon>Lingulida</taxon>
        <taxon>Linguloidea</taxon>
        <taxon>Lingulidae</taxon>
        <taxon>Lingula</taxon>
    </lineage>
</organism>
<keyword evidence="2" id="KW-1185">Reference proteome</keyword>
<dbReference type="KEGG" id="lak:106155047"/>
<dbReference type="Gene3D" id="1.25.10.10">
    <property type="entry name" value="Leucine-rich Repeat Variant"/>
    <property type="match status" value="1"/>
</dbReference>
<name>A0A1S3HGA3_LINAN</name>
<accession>A0A1S3HGA3</accession>
<dbReference type="InterPro" id="IPR011989">
    <property type="entry name" value="ARM-like"/>
</dbReference>
<dbReference type="PANTHER" id="PTHR46270">
    <property type="entry name" value="ARMADILLO-TYPE FOLD-RELATED"/>
    <property type="match status" value="1"/>
</dbReference>
<dbReference type="SUPFAM" id="SSF52200">
    <property type="entry name" value="Toll/Interleukin receptor TIR domain"/>
    <property type="match status" value="1"/>
</dbReference>
<reference evidence="3 4" key="1">
    <citation type="submission" date="2025-04" db="UniProtKB">
        <authorList>
            <consortium name="RefSeq"/>
        </authorList>
    </citation>
    <scope>IDENTIFICATION</scope>
    <source>
        <tissue evidence="3 4">Gonads</tissue>
    </source>
</reference>
<gene>
    <name evidence="3 4" type="primary">LOC106155047</name>
</gene>
<evidence type="ECO:0000313" key="2">
    <source>
        <dbReference type="Proteomes" id="UP000085678"/>
    </source>
</evidence>
<dbReference type="GeneID" id="106155047"/>